<dbReference type="Gene3D" id="3.40.190.290">
    <property type="match status" value="1"/>
</dbReference>
<keyword evidence="2" id="KW-0805">Transcription regulation</keyword>
<dbReference type="InterPro" id="IPR036388">
    <property type="entry name" value="WH-like_DNA-bd_sf"/>
</dbReference>
<evidence type="ECO:0000313" key="7">
    <source>
        <dbReference type="Proteomes" id="UP000575083"/>
    </source>
</evidence>
<keyword evidence="3 6" id="KW-0238">DNA-binding</keyword>
<protein>
    <submittedName>
        <fullName evidence="6">DNA-binding transcriptional LysR family regulator</fullName>
    </submittedName>
</protein>
<comment type="similarity">
    <text evidence="1">Belongs to the LysR transcriptional regulatory family.</text>
</comment>
<dbReference type="PANTHER" id="PTHR30419:SF8">
    <property type="entry name" value="NITROGEN ASSIMILATION TRANSCRIPTIONAL ACTIVATOR-RELATED"/>
    <property type="match status" value="1"/>
</dbReference>
<dbReference type="Pfam" id="PF03466">
    <property type="entry name" value="LysR_substrate"/>
    <property type="match status" value="1"/>
</dbReference>
<name>A0A7X0PI00_9BURK</name>
<dbReference type="Gene3D" id="1.10.10.10">
    <property type="entry name" value="Winged helix-like DNA-binding domain superfamily/Winged helix DNA-binding domain"/>
    <property type="match status" value="1"/>
</dbReference>
<organism evidence="6 7">
    <name type="scientific">Acidovorax soli</name>
    <dbReference type="NCBI Taxonomy" id="592050"/>
    <lineage>
        <taxon>Bacteria</taxon>
        <taxon>Pseudomonadati</taxon>
        <taxon>Pseudomonadota</taxon>
        <taxon>Betaproteobacteria</taxon>
        <taxon>Burkholderiales</taxon>
        <taxon>Comamonadaceae</taxon>
        <taxon>Acidovorax</taxon>
    </lineage>
</organism>
<dbReference type="InterPro" id="IPR005119">
    <property type="entry name" value="LysR_subst-bd"/>
</dbReference>
<proteinExistence type="inferred from homology"/>
<dbReference type="AlphaFoldDB" id="A0A7X0PI00"/>
<dbReference type="Proteomes" id="UP000575083">
    <property type="component" value="Unassembled WGS sequence"/>
</dbReference>
<evidence type="ECO:0000256" key="4">
    <source>
        <dbReference type="ARBA" id="ARBA00023163"/>
    </source>
</evidence>
<comment type="caution">
    <text evidence="6">The sequence shown here is derived from an EMBL/GenBank/DDBJ whole genome shotgun (WGS) entry which is preliminary data.</text>
</comment>
<evidence type="ECO:0000259" key="5">
    <source>
        <dbReference type="PROSITE" id="PS50931"/>
    </source>
</evidence>
<dbReference type="EMBL" id="JACHLK010000012">
    <property type="protein sequence ID" value="MBB6562283.1"/>
    <property type="molecule type" value="Genomic_DNA"/>
</dbReference>
<dbReference type="InterPro" id="IPR050950">
    <property type="entry name" value="HTH-type_LysR_regulators"/>
</dbReference>
<feature type="domain" description="HTH lysR-type" evidence="5">
    <location>
        <begin position="10"/>
        <end position="67"/>
    </location>
</feature>
<evidence type="ECO:0000313" key="6">
    <source>
        <dbReference type="EMBL" id="MBB6562283.1"/>
    </source>
</evidence>
<dbReference type="RefSeq" id="WP_260420373.1">
    <property type="nucleotide sequence ID" value="NZ_JACHLK010000012.1"/>
</dbReference>
<dbReference type="InterPro" id="IPR000847">
    <property type="entry name" value="LysR_HTH_N"/>
</dbReference>
<dbReference type="PANTHER" id="PTHR30419">
    <property type="entry name" value="HTH-TYPE TRANSCRIPTIONAL REGULATOR YBHD"/>
    <property type="match status" value="1"/>
</dbReference>
<dbReference type="Pfam" id="PF00126">
    <property type="entry name" value="HTH_1"/>
    <property type="match status" value="1"/>
</dbReference>
<dbReference type="PROSITE" id="PS50931">
    <property type="entry name" value="HTH_LYSR"/>
    <property type="match status" value="1"/>
</dbReference>
<keyword evidence="4" id="KW-0804">Transcription</keyword>
<evidence type="ECO:0000256" key="1">
    <source>
        <dbReference type="ARBA" id="ARBA00009437"/>
    </source>
</evidence>
<reference evidence="6 7" key="1">
    <citation type="submission" date="2020-08" db="EMBL/GenBank/DDBJ databases">
        <title>Functional genomics of gut bacteria from endangered species of beetles.</title>
        <authorList>
            <person name="Carlos-Shanley C."/>
        </authorList>
    </citation>
    <scope>NUCLEOTIDE SEQUENCE [LARGE SCALE GENOMIC DNA]</scope>
    <source>
        <strain evidence="6 7">S00198</strain>
    </source>
</reference>
<sequence length="307" mass="33163">MNSSTKLMNVSSRQLHAFLEVTRLQSFAKAAEQVHLSPSGMSMLVKELEEQMGARLFDRTTRSLTLTDAGRRLQPVAERIVGELRTLGSVLDGSEAAVRSRLRVAATPMISASLLPDVVRGFADTHPGVQVHLADVEVGTVRQEVLEGEADIGFGFFVKPAVGLSRQPLCKFRLMRISPPGAGTSGLTESQPWSSLADLPLVSLPSGNPIQVVIEKQLSRLGRTHEERPRMNLLGTIIGMVRAGRGHAVIPSFAMEECLRQGLGVAMLREPVAHLDLYLVSRRGTQPKPAALAFAAALKRAAARLPS</sequence>
<dbReference type="GO" id="GO:0005829">
    <property type="term" value="C:cytosol"/>
    <property type="evidence" value="ECO:0007669"/>
    <property type="project" value="TreeGrafter"/>
</dbReference>
<evidence type="ECO:0000256" key="2">
    <source>
        <dbReference type="ARBA" id="ARBA00023015"/>
    </source>
</evidence>
<keyword evidence="7" id="KW-1185">Reference proteome</keyword>
<dbReference type="SUPFAM" id="SSF53850">
    <property type="entry name" value="Periplasmic binding protein-like II"/>
    <property type="match status" value="1"/>
</dbReference>
<dbReference type="PRINTS" id="PR00039">
    <property type="entry name" value="HTHLYSR"/>
</dbReference>
<gene>
    <name evidence="6" type="ORF">HNP48_004993</name>
</gene>
<dbReference type="GO" id="GO:0003700">
    <property type="term" value="F:DNA-binding transcription factor activity"/>
    <property type="evidence" value="ECO:0007669"/>
    <property type="project" value="InterPro"/>
</dbReference>
<evidence type="ECO:0000256" key="3">
    <source>
        <dbReference type="ARBA" id="ARBA00023125"/>
    </source>
</evidence>
<dbReference type="InterPro" id="IPR036390">
    <property type="entry name" value="WH_DNA-bd_sf"/>
</dbReference>
<dbReference type="GO" id="GO:0003677">
    <property type="term" value="F:DNA binding"/>
    <property type="evidence" value="ECO:0007669"/>
    <property type="project" value="UniProtKB-KW"/>
</dbReference>
<dbReference type="SUPFAM" id="SSF46785">
    <property type="entry name" value="Winged helix' DNA-binding domain"/>
    <property type="match status" value="1"/>
</dbReference>
<dbReference type="FunFam" id="1.10.10.10:FF:000001">
    <property type="entry name" value="LysR family transcriptional regulator"/>
    <property type="match status" value="1"/>
</dbReference>
<accession>A0A7X0PI00</accession>